<evidence type="ECO:0000313" key="2">
    <source>
        <dbReference type="Proteomes" id="UP000515140"/>
    </source>
</evidence>
<dbReference type="GeneID" id="110206919"/>
<reference evidence="3" key="1">
    <citation type="submission" date="2025-08" db="UniProtKB">
        <authorList>
            <consortium name="RefSeq"/>
        </authorList>
    </citation>
    <scope>IDENTIFICATION</scope>
    <source>
        <tissue evidence="3">Spleen</tissue>
    </source>
</reference>
<dbReference type="KEGG" id="pcw:110206919"/>
<keyword evidence="1" id="KW-0472">Membrane</keyword>
<evidence type="ECO:0000256" key="1">
    <source>
        <dbReference type="SAM" id="Phobius"/>
    </source>
</evidence>
<keyword evidence="1" id="KW-1133">Transmembrane helix</keyword>
<dbReference type="OMA" id="CPAESQH"/>
<dbReference type="AlphaFoldDB" id="A0A6P5K458"/>
<dbReference type="CTD" id="286006"/>
<evidence type="ECO:0000313" key="3">
    <source>
        <dbReference type="RefSeq" id="XP_020840113.1"/>
    </source>
</evidence>
<dbReference type="Pfam" id="PF15145">
    <property type="entry name" value="DUF4577"/>
    <property type="match status" value="1"/>
</dbReference>
<dbReference type="InterPro" id="IPR028099">
    <property type="entry name" value="DUF4577"/>
</dbReference>
<dbReference type="PANTHER" id="PTHR36475:SF1">
    <property type="entry name" value="LEUCINE-RICH SINGLE-PASS MEMBRANE PROTEIN 1"/>
    <property type="match status" value="1"/>
</dbReference>
<dbReference type="PANTHER" id="PTHR36475">
    <property type="entry name" value="LEUCINE-RICH SINGLE-PASS MEMBRANE PROTEIN 1"/>
    <property type="match status" value="1"/>
</dbReference>
<keyword evidence="2" id="KW-1185">Reference proteome</keyword>
<dbReference type="InParanoid" id="A0A6P5K458"/>
<feature type="transmembrane region" description="Helical" evidence="1">
    <location>
        <begin position="64"/>
        <end position="88"/>
    </location>
</feature>
<keyword evidence="1" id="KW-0812">Transmembrane</keyword>
<proteinExistence type="predicted"/>
<dbReference type="RefSeq" id="XP_020840113.1">
    <property type="nucleotide sequence ID" value="XM_020984454.1"/>
</dbReference>
<organism evidence="2 3">
    <name type="scientific">Phascolarctos cinereus</name>
    <name type="common">Koala</name>
    <dbReference type="NCBI Taxonomy" id="38626"/>
    <lineage>
        <taxon>Eukaryota</taxon>
        <taxon>Metazoa</taxon>
        <taxon>Chordata</taxon>
        <taxon>Craniata</taxon>
        <taxon>Vertebrata</taxon>
        <taxon>Euteleostomi</taxon>
        <taxon>Mammalia</taxon>
        <taxon>Metatheria</taxon>
        <taxon>Diprotodontia</taxon>
        <taxon>Phascolarctidae</taxon>
        <taxon>Phascolarctos</taxon>
    </lineage>
</organism>
<sequence length="130" mass="14492">MNHSALEIDSYDTHEERKLYVIDSLNDLNKVNLSPAGSQCVISQEKKFIGAAVNIGNGIRNRSLFFVGLIIALIVSLTLVSFVIFLLIQTGSKMDEVSRRLTAEGKDIDELKKINSMILNRLNQLDAIEN</sequence>
<protein>
    <submittedName>
        <fullName evidence="3">Leucine-rich single-pass membrane protein 1</fullName>
    </submittedName>
</protein>
<dbReference type="Proteomes" id="UP000515140">
    <property type="component" value="Unplaced"/>
</dbReference>
<accession>A0A6P5K458</accession>
<dbReference type="FunCoup" id="A0A6P5K458">
    <property type="interactions" value="3"/>
</dbReference>
<gene>
    <name evidence="3" type="primary">LSMEM1</name>
</gene>
<name>A0A6P5K458_PHACI</name>